<dbReference type="SUPFAM" id="SSF51110">
    <property type="entry name" value="alpha-D-mannose-specific plant lectins"/>
    <property type="match status" value="1"/>
</dbReference>
<dbReference type="FunFam" id="2.90.10.10:FF:000005">
    <property type="entry name" value="G-type lectin S-receptor-like serine/threonine-protein kinase"/>
    <property type="match status" value="1"/>
</dbReference>
<keyword evidence="3" id="KW-1015">Disulfide bond</keyword>
<dbReference type="InterPro" id="IPR000858">
    <property type="entry name" value="S_locus_glycoprot_dom"/>
</dbReference>
<evidence type="ECO:0000256" key="2">
    <source>
        <dbReference type="ARBA" id="ARBA00022729"/>
    </source>
</evidence>
<evidence type="ECO:0000313" key="8">
    <source>
        <dbReference type="Proteomes" id="UP000655225"/>
    </source>
</evidence>
<organism evidence="7 8">
    <name type="scientific">Tetracentron sinense</name>
    <name type="common">Spur-leaf</name>
    <dbReference type="NCBI Taxonomy" id="13715"/>
    <lineage>
        <taxon>Eukaryota</taxon>
        <taxon>Viridiplantae</taxon>
        <taxon>Streptophyta</taxon>
        <taxon>Embryophyta</taxon>
        <taxon>Tracheophyta</taxon>
        <taxon>Spermatophyta</taxon>
        <taxon>Magnoliopsida</taxon>
        <taxon>Trochodendrales</taxon>
        <taxon>Trochodendraceae</taxon>
        <taxon>Tetracentron</taxon>
    </lineage>
</organism>
<accession>A0A834ZRS4</accession>
<dbReference type="Pfam" id="PF08276">
    <property type="entry name" value="PAN_2"/>
    <property type="match status" value="1"/>
</dbReference>
<dbReference type="InterPro" id="IPR001480">
    <property type="entry name" value="Bulb-type_lectin_dom"/>
</dbReference>
<evidence type="ECO:0000256" key="3">
    <source>
        <dbReference type="ARBA" id="ARBA00023157"/>
    </source>
</evidence>
<dbReference type="EMBL" id="JABCRI010000002">
    <property type="protein sequence ID" value="KAF8411267.1"/>
    <property type="molecule type" value="Genomic_DNA"/>
</dbReference>
<evidence type="ECO:0000256" key="4">
    <source>
        <dbReference type="SAM" id="SignalP"/>
    </source>
</evidence>
<dbReference type="Proteomes" id="UP000655225">
    <property type="component" value="Unassembled WGS sequence"/>
</dbReference>
<dbReference type="InterPro" id="IPR003609">
    <property type="entry name" value="Pan_app"/>
</dbReference>
<dbReference type="OrthoDB" id="1933550at2759"/>
<dbReference type="CDD" id="cd00028">
    <property type="entry name" value="B_lectin"/>
    <property type="match status" value="1"/>
</dbReference>
<keyword evidence="8" id="KW-1185">Reference proteome</keyword>
<dbReference type="GO" id="GO:0048544">
    <property type="term" value="P:recognition of pollen"/>
    <property type="evidence" value="ECO:0007669"/>
    <property type="project" value="InterPro"/>
</dbReference>
<dbReference type="Pfam" id="PF01453">
    <property type="entry name" value="B_lectin"/>
    <property type="match status" value="1"/>
</dbReference>
<dbReference type="PROSITE" id="PS50948">
    <property type="entry name" value="PAN"/>
    <property type="match status" value="1"/>
</dbReference>
<dbReference type="SMART" id="SM00108">
    <property type="entry name" value="B_lectin"/>
    <property type="match status" value="1"/>
</dbReference>
<dbReference type="InterPro" id="IPR035446">
    <property type="entry name" value="SLSG/EP1"/>
</dbReference>
<dbReference type="PANTHER" id="PTHR32444:SF63">
    <property type="entry name" value="G-TYPE LECTIN S-RECEPTOR-LIKE SERINE_THREONINE-PROTEIN KINASE RKS1"/>
    <property type="match status" value="1"/>
</dbReference>
<feature type="signal peptide" evidence="4">
    <location>
        <begin position="1"/>
        <end position="25"/>
    </location>
</feature>
<dbReference type="CDD" id="cd01098">
    <property type="entry name" value="PAN_AP_plant"/>
    <property type="match status" value="1"/>
</dbReference>
<dbReference type="AlphaFoldDB" id="A0A834ZRS4"/>
<reference evidence="7 8" key="1">
    <citation type="submission" date="2020-04" db="EMBL/GenBank/DDBJ databases">
        <title>Plant Genome Project.</title>
        <authorList>
            <person name="Zhang R.-G."/>
        </authorList>
    </citation>
    <scope>NUCLEOTIDE SEQUENCE [LARGE SCALE GENOMIC DNA]</scope>
    <source>
        <strain evidence="7">YNK0</strain>
        <tissue evidence="7">Leaf</tissue>
    </source>
</reference>
<dbReference type="PROSITE" id="PS50927">
    <property type="entry name" value="BULB_LECTIN"/>
    <property type="match status" value="1"/>
</dbReference>
<name>A0A834ZRS4_TETSI</name>
<evidence type="ECO:0000259" key="5">
    <source>
        <dbReference type="PROSITE" id="PS50927"/>
    </source>
</evidence>
<dbReference type="PIRSF" id="PIRSF002686">
    <property type="entry name" value="SLG"/>
    <property type="match status" value="1"/>
</dbReference>
<comment type="function">
    <text evidence="1">Involved in sporophytic self-incompatibility system (the inability of flowering plants to achieve self-fertilization).</text>
</comment>
<protein>
    <submittedName>
        <fullName evidence="7">Uncharacterized protein</fullName>
    </submittedName>
</protein>
<proteinExistence type="predicted"/>
<dbReference type="OMA" id="ACELECL"/>
<keyword evidence="2 4" id="KW-0732">Signal</keyword>
<feature type="domain" description="Apple" evidence="6">
    <location>
        <begin position="336"/>
        <end position="413"/>
    </location>
</feature>
<evidence type="ECO:0000259" key="6">
    <source>
        <dbReference type="PROSITE" id="PS50948"/>
    </source>
</evidence>
<dbReference type="Pfam" id="PF00954">
    <property type="entry name" value="S_locus_glycop"/>
    <property type="match status" value="1"/>
</dbReference>
<dbReference type="InterPro" id="IPR036426">
    <property type="entry name" value="Bulb-type_lectin_dom_sf"/>
</dbReference>
<dbReference type="PANTHER" id="PTHR32444">
    <property type="entry name" value="BULB-TYPE LECTIN DOMAIN-CONTAINING PROTEIN"/>
    <property type="match status" value="1"/>
</dbReference>
<gene>
    <name evidence="7" type="ORF">HHK36_003814</name>
</gene>
<evidence type="ECO:0000256" key="1">
    <source>
        <dbReference type="ARBA" id="ARBA00003061"/>
    </source>
</evidence>
<dbReference type="SMART" id="SM00473">
    <property type="entry name" value="PAN_AP"/>
    <property type="match status" value="1"/>
</dbReference>
<sequence>MAAMGPGEWSMNVFIFFVLFQFCTSIDTIKPTELITDGDFLISTREIFALGFFSPDSSGDQYLGKWYNKISEQTPVWIANRETPLKNSNGVLTINEDGNLLVLDKNQNNSCVWSTNVSISHNDFIAKLLDSGIQTRSQRVLWQSFDYPTHTFLPGMKLGLNKKTGEKWSLTSWKSRSDPARGNYSFSLDPRGSPQFFLYKGSAPYWRTGPWIGFGFNGIPEMARLHISNFSFMNDQDKVYSTYSLFNDSIYYRVVLDDTGSLQPLTWLQGIRKWNVLGLAPRDRCDDYGHCGPYGSCNTNNALECESLPGFDPKSPRDWYLRDWSAGCARKREQDCGNEEGFLKLARDTSISLVDTSLSLKECENECLSNSSCLAYTNANFNGRGSGCITWYGELMDIRQFTEGGQDLYVRVDSIELGN</sequence>
<dbReference type="Gene3D" id="2.90.10.10">
    <property type="entry name" value="Bulb-type lectin domain"/>
    <property type="match status" value="1"/>
</dbReference>
<evidence type="ECO:0000313" key="7">
    <source>
        <dbReference type="EMBL" id="KAF8411267.1"/>
    </source>
</evidence>
<feature type="domain" description="Bulb-type lectin" evidence="5">
    <location>
        <begin position="26"/>
        <end position="149"/>
    </location>
</feature>
<feature type="chain" id="PRO_5032590357" evidence="4">
    <location>
        <begin position="26"/>
        <end position="419"/>
    </location>
</feature>
<comment type="caution">
    <text evidence="7">The sequence shown here is derived from an EMBL/GenBank/DDBJ whole genome shotgun (WGS) entry which is preliminary data.</text>
</comment>